<dbReference type="AlphaFoldDB" id="A0A409WKJ2"/>
<sequence length="143" mass="16715">MAPTALENESLIKLPKKSYLRWNHDRKQHISKKAYYPWDATQELQQYATESLNTAEGTEDKIRNEETEETLRGSLDPHRNEARQRGRLWEGEDRVTAASEQPRSTFLKKRFEGWGRVGISRANEVPLLFAVPERITVLQLHRD</sequence>
<dbReference type="InParanoid" id="A0A409WKJ2"/>
<protein>
    <submittedName>
        <fullName evidence="2">Uncharacterized protein</fullName>
    </submittedName>
</protein>
<evidence type="ECO:0000313" key="2">
    <source>
        <dbReference type="EMBL" id="PPQ79054.1"/>
    </source>
</evidence>
<proteinExistence type="predicted"/>
<reference evidence="2 3" key="1">
    <citation type="journal article" date="2018" name="Evol. Lett.">
        <title>Horizontal gene cluster transfer increased hallucinogenic mushroom diversity.</title>
        <authorList>
            <person name="Reynolds H.T."/>
            <person name="Vijayakumar V."/>
            <person name="Gluck-Thaler E."/>
            <person name="Korotkin H.B."/>
            <person name="Matheny P.B."/>
            <person name="Slot J.C."/>
        </authorList>
    </citation>
    <scope>NUCLEOTIDE SEQUENCE [LARGE SCALE GENOMIC DNA]</scope>
    <source>
        <strain evidence="2 3">2631</strain>
    </source>
</reference>
<dbReference type="EMBL" id="NHYD01003395">
    <property type="protein sequence ID" value="PPQ79054.1"/>
    <property type="molecule type" value="Genomic_DNA"/>
</dbReference>
<dbReference type="Proteomes" id="UP000283269">
    <property type="component" value="Unassembled WGS sequence"/>
</dbReference>
<gene>
    <name evidence="2" type="ORF">CVT25_002363</name>
</gene>
<organism evidence="2 3">
    <name type="scientific">Psilocybe cyanescens</name>
    <dbReference type="NCBI Taxonomy" id="93625"/>
    <lineage>
        <taxon>Eukaryota</taxon>
        <taxon>Fungi</taxon>
        <taxon>Dikarya</taxon>
        <taxon>Basidiomycota</taxon>
        <taxon>Agaricomycotina</taxon>
        <taxon>Agaricomycetes</taxon>
        <taxon>Agaricomycetidae</taxon>
        <taxon>Agaricales</taxon>
        <taxon>Agaricineae</taxon>
        <taxon>Strophariaceae</taxon>
        <taxon>Psilocybe</taxon>
    </lineage>
</organism>
<name>A0A409WKJ2_PSICY</name>
<feature type="region of interest" description="Disordered" evidence="1">
    <location>
        <begin position="50"/>
        <end position="101"/>
    </location>
</feature>
<comment type="caution">
    <text evidence="2">The sequence shown here is derived from an EMBL/GenBank/DDBJ whole genome shotgun (WGS) entry which is preliminary data.</text>
</comment>
<keyword evidence="3" id="KW-1185">Reference proteome</keyword>
<feature type="compositionally biased region" description="Basic and acidic residues" evidence="1">
    <location>
        <begin position="58"/>
        <end position="95"/>
    </location>
</feature>
<evidence type="ECO:0000313" key="3">
    <source>
        <dbReference type="Proteomes" id="UP000283269"/>
    </source>
</evidence>
<evidence type="ECO:0000256" key="1">
    <source>
        <dbReference type="SAM" id="MobiDB-lite"/>
    </source>
</evidence>
<accession>A0A409WKJ2</accession>